<evidence type="ECO:0000256" key="4">
    <source>
        <dbReference type="ARBA" id="ARBA00022553"/>
    </source>
</evidence>
<keyword evidence="8" id="KW-0067">ATP-binding</keyword>
<evidence type="ECO:0000256" key="6">
    <source>
        <dbReference type="ARBA" id="ARBA00022741"/>
    </source>
</evidence>
<protein>
    <recommendedName>
        <fullName evidence="3">histidine kinase</fullName>
        <ecNumber evidence="3">2.7.13.3</ecNumber>
    </recommendedName>
</protein>
<dbReference type="GO" id="GO:0016020">
    <property type="term" value="C:membrane"/>
    <property type="evidence" value="ECO:0007669"/>
    <property type="project" value="UniProtKB-SubCell"/>
</dbReference>
<feature type="transmembrane region" description="Helical" evidence="9">
    <location>
        <begin position="35"/>
        <end position="58"/>
    </location>
</feature>
<dbReference type="InterPro" id="IPR005467">
    <property type="entry name" value="His_kinase_dom"/>
</dbReference>
<comment type="catalytic activity">
    <reaction evidence="1">
        <text>ATP + protein L-histidine = ADP + protein N-phospho-L-histidine.</text>
        <dbReference type="EC" id="2.7.13.3"/>
    </reaction>
</comment>
<evidence type="ECO:0000256" key="1">
    <source>
        <dbReference type="ARBA" id="ARBA00000085"/>
    </source>
</evidence>
<feature type="domain" description="Histidine kinase" evidence="10">
    <location>
        <begin position="275"/>
        <end position="482"/>
    </location>
</feature>
<keyword evidence="9" id="KW-0472">Membrane</keyword>
<dbReference type="InterPro" id="IPR003660">
    <property type="entry name" value="HAMP_dom"/>
</dbReference>
<dbReference type="PROSITE" id="PS50885">
    <property type="entry name" value="HAMP"/>
    <property type="match status" value="1"/>
</dbReference>
<comment type="subcellular location">
    <subcellularLocation>
        <location evidence="2">Membrane</location>
    </subcellularLocation>
</comment>
<evidence type="ECO:0000256" key="2">
    <source>
        <dbReference type="ARBA" id="ARBA00004370"/>
    </source>
</evidence>
<dbReference type="Gene3D" id="3.30.565.10">
    <property type="entry name" value="Histidine kinase-like ATPase, C-terminal domain"/>
    <property type="match status" value="1"/>
</dbReference>
<accession>A0A4S2HD67</accession>
<evidence type="ECO:0000259" key="11">
    <source>
        <dbReference type="PROSITE" id="PS50885"/>
    </source>
</evidence>
<dbReference type="GO" id="GO:0005524">
    <property type="term" value="F:ATP binding"/>
    <property type="evidence" value="ECO:0007669"/>
    <property type="project" value="UniProtKB-KW"/>
</dbReference>
<evidence type="ECO:0000313" key="13">
    <source>
        <dbReference type="Proteomes" id="UP000305451"/>
    </source>
</evidence>
<dbReference type="GO" id="GO:0007165">
    <property type="term" value="P:signal transduction"/>
    <property type="evidence" value="ECO:0007669"/>
    <property type="project" value="InterPro"/>
</dbReference>
<feature type="domain" description="HAMP" evidence="11">
    <location>
        <begin position="206"/>
        <end position="261"/>
    </location>
</feature>
<keyword evidence="13" id="KW-1185">Reference proteome</keyword>
<evidence type="ECO:0000259" key="10">
    <source>
        <dbReference type="PROSITE" id="PS50109"/>
    </source>
</evidence>
<dbReference type="InterPro" id="IPR003594">
    <property type="entry name" value="HATPase_dom"/>
</dbReference>
<dbReference type="InterPro" id="IPR050980">
    <property type="entry name" value="2C_sensor_his_kinase"/>
</dbReference>
<gene>
    <name evidence="12" type="ORF">E5162_01495</name>
</gene>
<dbReference type="SMART" id="SM00387">
    <property type="entry name" value="HATPase_c"/>
    <property type="match status" value="1"/>
</dbReference>
<keyword evidence="9" id="KW-0812">Transmembrane</keyword>
<dbReference type="GO" id="GO:0004673">
    <property type="term" value="F:protein histidine kinase activity"/>
    <property type="evidence" value="ECO:0007669"/>
    <property type="project" value="UniProtKB-EC"/>
</dbReference>
<keyword evidence="6" id="KW-0547">Nucleotide-binding</keyword>
<reference evidence="12 13" key="1">
    <citation type="journal article" date="2013" name="Int. J. Syst. Evol. Microbiol.">
        <title>Marinicauda pacifica gen. nov., sp. nov., a prosthecate alphaproteobacterium of the family Hyphomonadaceae isolated from deep seawater.</title>
        <authorList>
            <person name="Zhang X.Y."/>
            <person name="Li G.W."/>
            <person name="Wang C.S."/>
            <person name="Zhang Y.J."/>
            <person name="Xu X.W."/>
            <person name="Li H."/>
            <person name="Liu A."/>
            <person name="Liu C."/>
            <person name="Xie B.B."/>
            <person name="Qin Q.L."/>
            <person name="Xu Z."/>
            <person name="Chen X.L."/>
            <person name="Zhou B.C."/>
            <person name="Zhang Y.Z."/>
        </authorList>
    </citation>
    <scope>NUCLEOTIDE SEQUENCE [LARGE SCALE GENOMIC DNA]</scope>
    <source>
        <strain evidence="12 13">P-1 km-3</strain>
    </source>
</reference>
<evidence type="ECO:0000256" key="5">
    <source>
        <dbReference type="ARBA" id="ARBA00022679"/>
    </source>
</evidence>
<evidence type="ECO:0000256" key="7">
    <source>
        <dbReference type="ARBA" id="ARBA00022777"/>
    </source>
</evidence>
<dbReference type="PANTHER" id="PTHR44936:SF10">
    <property type="entry name" value="SENSOR PROTEIN RSTB"/>
    <property type="match status" value="1"/>
</dbReference>
<evidence type="ECO:0000313" key="12">
    <source>
        <dbReference type="EMBL" id="TGY93990.1"/>
    </source>
</evidence>
<name>A0A4S2HD67_9PROT</name>
<dbReference type="EC" id="2.7.13.3" evidence="3"/>
<dbReference type="Gene3D" id="1.10.287.130">
    <property type="match status" value="1"/>
</dbReference>
<comment type="caution">
    <text evidence="12">The sequence shown here is derived from an EMBL/GenBank/DDBJ whole genome shotgun (WGS) entry which is preliminary data.</text>
</comment>
<dbReference type="Pfam" id="PF02518">
    <property type="entry name" value="HATPase_c"/>
    <property type="match status" value="1"/>
</dbReference>
<dbReference type="PROSITE" id="PS50109">
    <property type="entry name" value="HIS_KIN"/>
    <property type="match status" value="1"/>
</dbReference>
<evidence type="ECO:0000256" key="8">
    <source>
        <dbReference type="ARBA" id="ARBA00022840"/>
    </source>
</evidence>
<sequence length="484" mass="51965">MMDSRPPPVRIGTVQRSRAALSAVRRAATSLPGKLLGLTVGFVLLAEILIFLPSAAAFRTEWLQDRAQSAHLAAIAAENAAGAMPSEDMVMELLDGADVVAVGRVYGGVNELVLGGDVQGELVRADLTDTSLFESIRAACATLLAPRGRFINIWAMPETRPDERISVIVREEPLREALIAFSLRIAGLSIFISLVTGSLIYVSLLYLLVRPMRRLARAMTAFQEDPADPARNYIASARSDEIGDSERALAAMQADVQMAFRQREHLAALGGAVAKINHDLRNVLSSAQLISDRLAANSDARVAAMGARLVRAIDRGVRLCTETLEYGRSREREAEPVEVCLRDAADDAAGDAFAALGPVDWRNTIAADIRVSADPDHLHRIFLNLFRNSLQAMDSQPDACLRVSAREEDGRVVTEIHDIGPGIPARVRETLFQPFSVTGSSGGTGLGLSIARELARALGGDVSLARSNDSGSVFELALRRGASG</sequence>
<dbReference type="AlphaFoldDB" id="A0A4S2HD67"/>
<organism evidence="12 13">
    <name type="scientific">Marinicauda pacifica</name>
    <dbReference type="NCBI Taxonomy" id="1133559"/>
    <lineage>
        <taxon>Bacteria</taxon>
        <taxon>Pseudomonadati</taxon>
        <taxon>Pseudomonadota</taxon>
        <taxon>Alphaproteobacteria</taxon>
        <taxon>Maricaulales</taxon>
        <taxon>Maricaulaceae</taxon>
        <taxon>Marinicauda</taxon>
    </lineage>
</organism>
<keyword evidence="5" id="KW-0808">Transferase</keyword>
<dbReference type="InterPro" id="IPR004358">
    <property type="entry name" value="Sig_transdc_His_kin-like_C"/>
</dbReference>
<dbReference type="EMBL" id="SRXV01000001">
    <property type="protein sequence ID" value="TGY93990.1"/>
    <property type="molecule type" value="Genomic_DNA"/>
</dbReference>
<evidence type="ECO:0000256" key="3">
    <source>
        <dbReference type="ARBA" id="ARBA00012438"/>
    </source>
</evidence>
<evidence type="ECO:0000256" key="9">
    <source>
        <dbReference type="SAM" id="Phobius"/>
    </source>
</evidence>
<dbReference type="Proteomes" id="UP000305451">
    <property type="component" value="Unassembled WGS sequence"/>
</dbReference>
<keyword evidence="9" id="KW-1133">Transmembrane helix</keyword>
<dbReference type="PRINTS" id="PR00344">
    <property type="entry name" value="BCTRLSENSOR"/>
</dbReference>
<keyword evidence="7 12" id="KW-0418">Kinase</keyword>
<feature type="transmembrane region" description="Helical" evidence="9">
    <location>
        <begin position="185"/>
        <end position="209"/>
    </location>
</feature>
<keyword evidence="4" id="KW-0597">Phosphoprotein</keyword>
<dbReference type="InterPro" id="IPR036890">
    <property type="entry name" value="HATPase_C_sf"/>
</dbReference>
<proteinExistence type="predicted"/>
<dbReference type="SUPFAM" id="SSF55874">
    <property type="entry name" value="ATPase domain of HSP90 chaperone/DNA topoisomerase II/histidine kinase"/>
    <property type="match status" value="1"/>
</dbReference>
<dbReference type="PANTHER" id="PTHR44936">
    <property type="entry name" value="SENSOR PROTEIN CREC"/>
    <property type="match status" value="1"/>
</dbReference>